<dbReference type="Pfam" id="PF01083">
    <property type="entry name" value="Cutinase"/>
    <property type="match status" value="1"/>
</dbReference>
<feature type="chain" id="PRO_5017989926" evidence="3">
    <location>
        <begin position="17"/>
        <end position="250"/>
    </location>
</feature>
<evidence type="ECO:0000256" key="3">
    <source>
        <dbReference type="SAM" id="SignalP"/>
    </source>
</evidence>
<dbReference type="Proteomes" id="UP000275078">
    <property type="component" value="Unassembled WGS sequence"/>
</dbReference>
<reference evidence="4 5" key="1">
    <citation type="journal article" date="2018" name="Nat. Ecol. Evol.">
        <title>Pezizomycetes genomes reveal the molecular basis of ectomycorrhizal truffle lifestyle.</title>
        <authorList>
            <person name="Murat C."/>
            <person name="Payen T."/>
            <person name="Noel B."/>
            <person name="Kuo A."/>
            <person name="Morin E."/>
            <person name="Chen J."/>
            <person name="Kohler A."/>
            <person name="Krizsan K."/>
            <person name="Balestrini R."/>
            <person name="Da Silva C."/>
            <person name="Montanini B."/>
            <person name="Hainaut M."/>
            <person name="Levati E."/>
            <person name="Barry K.W."/>
            <person name="Belfiori B."/>
            <person name="Cichocki N."/>
            <person name="Clum A."/>
            <person name="Dockter R.B."/>
            <person name="Fauchery L."/>
            <person name="Guy J."/>
            <person name="Iotti M."/>
            <person name="Le Tacon F."/>
            <person name="Lindquist E.A."/>
            <person name="Lipzen A."/>
            <person name="Malagnac F."/>
            <person name="Mello A."/>
            <person name="Molinier V."/>
            <person name="Miyauchi S."/>
            <person name="Poulain J."/>
            <person name="Riccioni C."/>
            <person name="Rubini A."/>
            <person name="Sitrit Y."/>
            <person name="Splivallo R."/>
            <person name="Traeger S."/>
            <person name="Wang M."/>
            <person name="Zifcakova L."/>
            <person name="Wipf D."/>
            <person name="Zambonelli A."/>
            <person name="Paolocci F."/>
            <person name="Nowrousian M."/>
            <person name="Ottonello S."/>
            <person name="Baldrian P."/>
            <person name="Spatafora J.W."/>
            <person name="Henrissat B."/>
            <person name="Nagy L.G."/>
            <person name="Aury J.M."/>
            <person name="Wincker P."/>
            <person name="Grigoriev I.V."/>
            <person name="Bonfante P."/>
            <person name="Martin F.M."/>
        </authorList>
    </citation>
    <scope>NUCLEOTIDE SEQUENCE [LARGE SCALE GENOMIC DNA]</scope>
    <source>
        <strain evidence="4 5">RN42</strain>
    </source>
</reference>
<dbReference type="InterPro" id="IPR000675">
    <property type="entry name" value="Cutinase/axe"/>
</dbReference>
<proteinExistence type="predicted"/>
<dbReference type="GO" id="GO:0052689">
    <property type="term" value="F:carboxylic ester hydrolase activity"/>
    <property type="evidence" value="ECO:0007669"/>
    <property type="project" value="UniProtKB-ARBA"/>
</dbReference>
<evidence type="ECO:0000313" key="5">
    <source>
        <dbReference type="Proteomes" id="UP000275078"/>
    </source>
</evidence>
<keyword evidence="5" id="KW-1185">Reference proteome</keyword>
<name>A0A3N4I1P4_ASCIM</name>
<dbReference type="Gene3D" id="3.40.50.1820">
    <property type="entry name" value="alpha/beta hydrolase"/>
    <property type="match status" value="1"/>
</dbReference>
<protein>
    <submittedName>
        <fullName evidence="4">Alpha/beta-hydrolase</fullName>
    </submittedName>
</protein>
<dbReference type="PANTHER" id="PTHR33630:SF13">
    <property type="entry name" value="ACETYLXYLAN ESTERASE"/>
    <property type="match status" value="1"/>
</dbReference>
<feature type="signal peptide" evidence="3">
    <location>
        <begin position="1"/>
        <end position="16"/>
    </location>
</feature>
<sequence length="250" mass="26987">MKILLSLPLLLPLVTAQLPTPQACHDIHHFLARGTDESYPSFLGYLVDGVCSPILNAEVPDGTSCGYQDIIYPATFHEYCDSVLQGSTYAKAALKEYADRCPGSKTVLVGWSQGAQVLGDALAGGGGHMPIVECEMAKSLPISSESPAAKQIKAIVFFGDTRHVKGEPYNAGSGASFNGVAPRTSEMLANLKKYSDVMQSYCNFGDPYCATLSQPDANNTAQHEPDAYKEKHMEDAIGFVRRQIAIEYNT</sequence>
<dbReference type="AlphaFoldDB" id="A0A3N4I1P4"/>
<keyword evidence="3" id="KW-0732">Signal</keyword>
<accession>A0A3N4I1P4</accession>
<keyword evidence="1 4" id="KW-0378">Hydrolase</keyword>
<gene>
    <name evidence="4" type="ORF">BJ508DRAFT_308006</name>
</gene>
<dbReference type="InterPro" id="IPR029058">
    <property type="entry name" value="AB_hydrolase_fold"/>
</dbReference>
<evidence type="ECO:0000256" key="2">
    <source>
        <dbReference type="ARBA" id="ARBA00023157"/>
    </source>
</evidence>
<dbReference type="EMBL" id="ML119694">
    <property type="protein sequence ID" value="RPA79899.1"/>
    <property type="molecule type" value="Genomic_DNA"/>
</dbReference>
<evidence type="ECO:0000256" key="1">
    <source>
        <dbReference type="ARBA" id="ARBA00022801"/>
    </source>
</evidence>
<dbReference type="PANTHER" id="PTHR33630">
    <property type="entry name" value="CUTINASE RV1984C-RELATED-RELATED"/>
    <property type="match status" value="1"/>
</dbReference>
<keyword evidence="2" id="KW-1015">Disulfide bond</keyword>
<dbReference type="SMART" id="SM01110">
    <property type="entry name" value="Cutinase"/>
    <property type="match status" value="1"/>
</dbReference>
<evidence type="ECO:0000313" key="4">
    <source>
        <dbReference type="EMBL" id="RPA79899.1"/>
    </source>
</evidence>
<dbReference type="OrthoDB" id="2586582at2759"/>
<organism evidence="4 5">
    <name type="scientific">Ascobolus immersus RN42</name>
    <dbReference type="NCBI Taxonomy" id="1160509"/>
    <lineage>
        <taxon>Eukaryota</taxon>
        <taxon>Fungi</taxon>
        <taxon>Dikarya</taxon>
        <taxon>Ascomycota</taxon>
        <taxon>Pezizomycotina</taxon>
        <taxon>Pezizomycetes</taxon>
        <taxon>Pezizales</taxon>
        <taxon>Ascobolaceae</taxon>
        <taxon>Ascobolus</taxon>
    </lineage>
</organism>
<dbReference type="SUPFAM" id="SSF53474">
    <property type="entry name" value="alpha/beta-Hydrolases"/>
    <property type="match status" value="1"/>
</dbReference>